<dbReference type="Proteomes" id="UP000712080">
    <property type="component" value="Unassembled WGS sequence"/>
</dbReference>
<evidence type="ECO:0000259" key="1">
    <source>
        <dbReference type="Pfam" id="PF08818"/>
    </source>
</evidence>
<protein>
    <recommendedName>
        <fullName evidence="1">YdhG-like domain-containing protein</fullName>
    </recommendedName>
</protein>
<gene>
    <name evidence="2" type="ORF">G6047_08000</name>
</gene>
<keyword evidence="3" id="KW-1185">Reference proteome</keyword>
<dbReference type="InterPro" id="IPR014922">
    <property type="entry name" value="YdhG-like"/>
</dbReference>
<accession>A0A972JG96</accession>
<dbReference type="EMBL" id="JAAMPU010000103">
    <property type="protein sequence ID" value="NMH27971.1"/>
    <property type="molecule type" value="Genomic_DNA"/>
</dbReference>
<sequence length="126" mass="14215">MQEAKPESVEEYIDSFDAVTKDILLAVRKTIQSAAPDATEKISYGMPAFVYKGNLVYYAAYAKHIGFYATPNGNESFKKELSKYKTGKGSIQFPIAEQMPLELIKRIVAFRVRENDAKAEAKKLRK</sequence>
<evidence type="ECO:0000313" key="2">
    <source>
        <dbReference type="EMBL" id="NMH27971.1"/>
    </source>
</evidence>
<dbReference type="AlphaFoldDB" id="A0A972JG96"/>
<dbReference type="Gene3D" id="3.90.1150.200">
    <property type="match status" value="1"/>
</dbReference>
<feature type="domain" description="YdhG-like" evidence="1">
    <location>
        <begin position="21"/>
        <end position="112"/>
    </location>
</feature>
<proteinExistence type="predicted"/>
<evidence type="ECO:0000313" key="3">
    <source>
        <dbReference type="Proteomes" id="UP000712080"/>
    </source>
</evidence>
<reference evidence="2" key="1">
    <citation type="submission" date="2020-02" db="EMBL/GenBank/DDBJ databases">
        <title>Flavobacterium sp. genome.</title>
        <authorList>
            <person name="Jung H.S."/>
            <person name="Baek J.H."/>
            <person name="Jeon C.O."/>
        </authorList>
    </citation>
    <scope>NUCLEOTIDE SEQUENCE</scope>
    <source>
        <strain evidence="2">SE-s28</strain>
    </source>
</reference>
<dbReference type="SUPFAM" id="SSF159888">
    <property type="entry name" value="YdhG-like"/>
    <property type="match status" value="1"/>
</dbReference>
<name>A0A972JG96_9FLAO</name>
<organism evidence="2 3">
    <name type="scientific">Flavobacterium silvaticum</name>
    <dbReference type="NCBI Taxonomy" id="1852020"/>
    <lineage>
        <taxon>Bacteria</taxon>
        <taxon>Pseudomonadati</taxon>
        <taxon>Bacteroidota</taxon>
        <taxon>Flavobacteriia</taxon>
        <taxon>Flavobacteriales</taxon>
        <taxon>Flavobacteriaceae</taxon>
        <taxon>Flavobacterium</taxon>
    </lineage>
</organism>
<dbReference type="Pfam" id="PF08818">
    <property type="entry name" value="DUF1801"/>
    <property type="match status" value="1"/>
</dbReference>
<comment type="caution">
    <text evidence="2">The sequence shown here is derived from an EMBL/GenBank/DDBJ whole genome shotgun (WGS) entry which is preliminary data.</text>
</comment>